<protein>
    <recommendedName>
        <fullName evidence="6">O-antigen ligase-related domain-containing protein</fullName>
    </recommendedName>
</protein>
<proteinExistence type="predicted"/>
<evidence type="ECO:0000313" key="8">
    <source>
        <dbReference type="Proteomes" id="UP001055156"/>
    </source>
</evidence>
<feature type="transmembrane region" description="Helical" evidence="5">
    <location>
        <begin position="351"/>
        <end position="372"/>
    </location>
</feature>
<accession>A0ABQ4T6X2</accession>
<evidence type="ECO:0000256" key="1">
    <source>
        <dbReference type="ARBA" id="ARBA00004141"/>
    </source>
</evidence>
<reference evidence="7" key="2">
    <citation type="submission" date="2021-08" db="EMBL/GenBank/DDBJ databases">
        <authorList>
            <person name="Tani A."/>
            <person name="Ola A."/>
            <person name="Ogura Y."/>
            <person name="Katsura K."/>
            <person name="Hayashi T."/>
        </authorList>
    </citation>
    <scope>NUCLEOTIDE SEQUENCE</scope>
    <source>
        <strain evidence="7">NBRC 15689</strain>
    </source>
</reference>
<feature type="transmembrane region" description="Helical" evidence="5">
    <location>
        <begin position="226"/>
        <end position="251"/>
    </location>
</feature>
<feature type="transmembrane region" description="Helical" evidence="5">
    <location>
        <begin position="419"/>
        <end position="440"/>
    </location>
</feature>
<evidence type="ECO:0000256" key="5">
    <source>
        <dbReference type="SAM" id="Phobius"/>
    </source>
</evidence>
<comment type="subcellular location">
    <subcellularLocation>
        <location evidence="1">Membrane</location>
        <topology evidence="1">Multi-pass membrane protein</topology>
    </subcellularLocation>
</comment>
<dbReference type="RefSeq" id="WP_238310643.1">
    <property type="nucleotide sequence ID" value="NZ_BPQV01000004.1"/>
</dbReference>
<dbReference type="Pfam" id="PF04932">
    <property type="entry name" value="Wzy_C"/>
    <property type="match status" value="1"/>
</dbReference>
<feature type="transmembrane region" description="Helical" evidence="5">
    <location>
        <begin position="68"/>
        <end position="86"/>
    </location>
</feature>
<feature type="transmembrane region" description="Helical" evidence="5">
    <location>
        <begin position="393"/>
        <end position="413"/>
    </location>
</feature>
<feature type="transmembrane region" description="Helical" evidence="5">
    <location>
        <begin position="122"/>
        <end position="141"/>
    </location>
</feature>
<name>A0ABQ4T6X2_METOR</name>
<sequence length="441" mass="47688">MADSFAMLSGLLRPASAGVPGRAVPVWAANALIAATLLLCTVHTTPFVDLSSPATIEVWEGGNLLTQIAYSALFLAALALVARIGIARLKPLAGPLEALLVAWIGVSTLLAQAPANSMRRLALTFICIFLAAALLLVARSVRQFARSLALTALGVLVLSYLSVVVAPRYAMHTTLDLKEPDLAGNWRGPFNHKNEAGAIMVLFVFVGLLAWNTGQRLLGGAVAGLAALFLVFTHSKTATALLPLILLQIWLAQRFRGSLWRGLVLLGPVALLGLVSLGSFFFRPLQELIAGALTDTSFTGRTEIWEFALDNILKHPVAGWGYGGFWRTEETQYGSWGTQTWLAETSQAHNAYLDTALFMGLPGLALTLLVFVARPLRDLQRAEGGRRMDPATVFFVSLWLYALMTGFFESVFYEGNSAIFLLFVLALFGLRFRTLAPAVAR</sequence>
<dbReference type="EMBL" id="BPQV01000004">
    <property type="protein sequence ID" value="GJE26771.1"/>
    <property type="molecule type" value="Genomic_DNA"/>
</dbReference>
<gene>
    <name evidence="7" type="ORF">LKMONMHP_1622</name>
</gene>
<comment type="caution">
    <text evidence="7">The sequence shown here is derived from an EMBL/GenBank/DDBJ whole genome shotgun (WGS) entry which is preliminary data.</text>
</comment>
<feature type="transmembrane region" description="Helical" evidence="5">
    <location>
        <begin position="92"/>
        <end position="110"/>
    </location>
</feature>
<dbReference type="Proteomes" id="UP001055156">
    <property type="component" value="Unassembled WGS sequence"/>
</dbReference>
<feature type="domain" description="O-antigen ligase-related" evidence="6">
    <location>
        <begin position="222"/>
        <end position="367"/>
    </location>
</feature>
<feature type="transmembrane region" description="Helical" evidence="5">
    <location>
        <begin position="147"/>
        <end position="166"/>
    </location>
</feature>
<dbReference type="InterPro" id="IPR007016">
    <property type="entry name" value="O-antigen_ligase-rel_domated"/>
</dbReference>
<dbReference type="PANTHER" id="PTHR37422:SF21">
    <property type="entry name" value="EXOQ-LIKE PROTEIN"/>
    <property type="match status" value="1"/>
</dbReference>
<evidence type="ECO:0000256" key="3">
    <source>
        <dbReference type="ARBA" id="ARBA00022989"/>
    </source>
</evidence>
<keyword evidence="8" id="KW-1185">Reference proteome</keyword>
<dbReference type="PANTHER" id="PTHR37422">
    <property type="entry name" value="TEICHURONIC ACID BIOSYNTHESIS PROTEIN TUAE"/>
    <property type="match status" value="1"/>
</dbReference>
<keyword evidence="4 5" id="KW-0472">Membrane</keyword>
<keyword evidence="3 5" id="KW-1133">Transmembrane helix</keyword>
<feature type="transmembrane region" description="Helical" evidence="5">
    <location>
        <begin position="27"/>
        <end position="48"/>
    </location>
</feature>
<feature type="transmembrane region" description="Helical" evidence="5">
    <location>
        <begin position="263"/>
        <end position="282"/>
    </location>
</feature>
<reference evidence="7" key="1">
    <citation type="journal article" date="2021" name="Front. Microbiol.">
        <title>Comprehensive Comparative Genomics and Phenotyping of Methylobacterium Species.</title>
        <authorList>
            <person name="Alessa O."/>
            <person name="Ogura Y."/>
            <person name="Fujitani Y."/>
            <person name="Takami H."/>
            <person name="Hayashi T."/>
            <person name="Sahin N."/>
            <person name="Tani A."/>
        </authorList>
    </citation>
    <scope>NUCLEOTIDE SEQUENCE</scope>
    <source>
        <strain evidence="7">NBRC 15689</strain>
    </source>
</reference>
<dbReference type="InterPro" id="IPR051533">
    <property type="entry name" value="WaaL-like"/>
</dbReference>
<organism evidence="7 8">
    <name type="scientific">Methylobacterium organophilum</name>
    <dbReference type="NCBI Taxonomy" id="410"/>
    <lineage>
        <taxon>Bacteria</taxon>
        <taxon>Pseudomonadati</taxon>
        <taxon>Pseudomonadota</taxon>
        <taxon>Alphaproteobacteria</taxon>
        <taxon>Hyphomicrobiales</taxon>
        <taxon>Methylobacteriaceae</taxon>
        <taxon>Methylobacterium</taxon>
    </lineage>
</organism>
<keyword evidence="2 5" id="KW-0812">Transmembrane</keyword>
<feature type="transmembrane region" description="Helical" evidence="5">
    <location>
        <begin position="196"/>
        <end position="214"/>
    </location>
</feature>
<evidence type="ECO:0000256" key="2">
    <source>
        <dbReference type="ARBA" id="ARBA00022692"/>
    </source>
</evidence>
<evidence type="ECO:0000256" key="4">
    <source>
        <dbReference type="ARBA" id="ARBA00023136"/>
    </source>
</evidence>
<evidence type="ECO:0000259" key="6">
    <source>
        <dbReference type="Pfam" id="PF04932"/>
    </source>
</evidence>
<evidence type="ECO:0000313" key="7">
    <source>
        <dbReference type="EMBL" id="GJE26771.1"/>
    </source>
</evidence>